<name>A0ABU9AQD4_9BACT</name>
<gene>
    <name evidence="2" type="ORF">WKV53_01855</name>
</gene>
<evidence type="ECO:0000256" key="1">
    <source>
        <dbReference type="SAM" id="SignalP"/>
    </source>
</evidence>
<evidence type="ECO:0000313" key="3">
    <source>
        <dbReference type="Proteomes" id="UP001371305"/>
    </source>
</evidence>
<reference evidence="2 3" key="1">
    <citation type="submission" date="2024-04" db="EMBL/GenBank/DDBJ databases">
        <title>Luteolibacter sp. isolated from soil.</title>
        <authorList>
            <person name="An J."/>
        </authorList>
    </citation>
    <scope>NUCLEOTIDE SEQUENCE [LARGE SCALE GENOMIC DNA]</scope>
    <source>
        <strain evidence="2 3">Y139</strain>
    </source>
</reference>
<dbReference type="RefSeq" id="WP_341402639.1">
    <property type="nucleotide sequence ID" value="NZ_JBBUKT010000001.1"/>
</dbReference>
<sequence>MKQLVHRILGSLALMVGVFAIASCASMGSSSAEPLLSAAGFVSRTPENAKQQELYNQLPAYQLHRASYKGQVIYAYKDEKKGLAYVGNEAAYQHYQQLATQQRIANDYRMAAEMNQEAAYGWYGAYGPYIGYRPVVVHRR</sequence>
<dbReference type="Proteomes" id="UP001371305">
    <property type="component" value="Unassembled WGS sequence"/>
</dbReference>
<organism evidence="2 3">
    <name type="scientific">Luteolibacter soli</name>
    <dbReference type="NCBI Taxonomy" id="3135280"/>
    <lineage>
        <taxon>Bacteria</taxon>
        <taxon>Pseudomonadati</taxon>
        <taxon>Verrucomicrobiota</taxon>
        <taxon>Verrucomicrobiia</taxon>
        <taxon>Verrucomicrobiales</taxon>
        <taxon>Verrucomicrobiaceae</taxon>
        <taxon>Luteolibacter</taxon>
    </lineage>
</organism>
<protein>
    <recommendedName>
        <fullName evidence="4">Lipoprotein</fullName>
    </recommendedName>
</protein>
<proteinExistence type="predicted"/>
<evidence type="ECO:0008006" key="4">
    <source>
        <dbReference type="Google" id="ProtNLM"/>
    </source>
</evidence>
<dbReference type="PROSITE" id="PS51257">
    <property type="entry name" value="PROKAR_LIPOPROTEIN"/>
    <property type="match status" value="1"/>
</dbReference>
<dbReference type="EMBL" id="JBBUKT010000001">
    <property type="protein sequence ID" value="MEK7949219.1"/>
    <property type="molecule type" value="Genomic_DNA"/>
</dbReference>
<feature type="chain" id="PRO_5045531051" description="Lipoprotein" evidence="1">
    <location>
        <begin position="23"/>
        <end position="140"/>
    </location>
</feature>
<keyword evidence="1" id="KW-0732">Signal</keyword>
<comment type="caution">
    <text evidence="2">The sequence shown here is derived from an EMBL/GenBank/DDBJ whole genome shotgun (WGS) entry which is preliminary data.</text>
</comment>
<evidence type="ECO:0000313" key="2">
    <source>
        <dbReference type="EMBL" id="MEK7949219.1"/>
    </source>
</evidence>
<feature type="signal peptide" evidence="1">
    <location>
        <begin position="1"/>
        <end position="22"/>
    </location>
</feature>
<keyword evidence="3" id="KW-1185">Reference proteome</keyword>
<accession>A0ABU9AQD4</accession>